<name>A0ABQ8TDW3_PERAM</name>
<dbReference type="PANTHER" id="PTHR33939">
    <property type="entry name" value="PROTEIN CBG22215"/>
    <property type="match status" value="1"/>
</dbReference>
<evidence type="ECO:0008006" key="3">
    <source>
        <dbReference type="Google" id="ProtNLM"/>
    </source>
</evidence>
<protein>
    <recommendedName>
        <fullName evidence="3">Tc1-like transposase DDE domain-containing protein</fullName>
    </recommendedName>
</protein>
<dbReference type="InterPro" id="IPR036397">
    <property type="entry name" value="RNaseH_sf"/>
</dbReference>
<keyword evidence="2" id="KW-1185">Reference proteome</keyword>
<organism evidence="1 2">
    <name type="scientific">Periplaneta americana</name>
    <name type="common">American cockroach</name>
    <name type="synonym">Blatta americana</name>
    <dbReference type="NCBI Taxonomy" id="6978"/>
    <lineage>
        <taxon>Eukaryota</taxon>
        <taxon>Metazoa</taxon>
        <taxon>Ecdysozoa</taxon>
        <taxon>Arthropoda</taxon>
        <taxon>Hexapoda</taxon>
        <taxon>Insecta</taxon>
        <taxon>Pterygota</taxon>
        <taxon>Neoptera</taxon>
        <taxon>Polyneoptera</taxon>
        <taxon>Dictyoptera</taxon>
        <taxon>Blattodea</taxon>
        <taxon>Blattoidea</taxon>
        <taxon>Blattidae</taxon>
        <taxon>Blattinae</taxon>
        <taxon>Periplaneta</taxon>
    </lineage>
</organism>
<sequence length="251" mass="29243">MDLDRYSRVPFKCVNRRTIHDFYVNDKRVPTIRKLLPVIKDKINFPWSHTTLLKVVKELGFKWKKSQNRRKIPIERPHIVTWRHNYLVCIKNLRQSGRQIFYLDETWIDSNITFGKCWQSEEEFGVQANVNSGNRLIVVHAGSLNGFLDNATLIYKAETATGDYHGQMNSVNFNKWVTEKLVPNLPPASVVVLDNAPYHCAQIDKPPTKYSVKSDITWLRNKGITCDESMRKEALYKLVEVVKPKDKLIQN</sequence>
<comment type="caution">
    <text evidence="1">The sequence shown here is derived from an EMBL/GenBank/DDBJ whole genome shotgun (WGS) entry which is preliminary data.</text>
</comment>
<evidence type="ECO:0000313" key="2">
    <source>
        <dbReference type="Proteomes" id="UP001148838"/>
    </source>
</evidence>
<evidence type="ECO:0000313" key="1">
    <source>
        <dbReference type="EMBL" id="KAJ4444763.1"/>
    </source>
</evidence>
<proteinExistence type="predicted"/>
<dbReference type="EMBL" id="JAJSOF020000011">
    <property type="protein sequence ID" value="KAJ4444763.1"/>
    <property type="molecule type" value="Genomic_DNA"/>
</dbReference>
<accession>A0ABQ8TDW3</accession>
<dbReference type="Gene3D" id="3.30.420.10">
    <property type="entry name" value="Ribonuclease H-like superfamily/Ribonuclease H"/>
    <property type="match status" value="1"/>
</dbReference>
<reference evidence="1 2" key="1">
    <citation type="journal article" date="2022" name="Allergy">
        <title>Genome assembly and annotation of Periplaneta americana reveal a comprehensive cockroach allergen profile.</title>
        <authorList>
            <person name="Wang L."/>
            <person name="Xiong Q."/>
            <person name="Saelim N."/>
            <person name="Wang L."/>
            <person name="Nong W."/>
            <person name="Wan A.T."/>
            <person name="Shi M."/>
            <person name="Liu X."/>
            <person name="Cao Q."/>
            <person name="Hui J.H.L."/>
            <person name="Sookrung N."/>
            <person name="Leung T.F."/>
            <person name="Tungtrongchitr A."/>
            <person name="Tsui S.K.W."/>
        </authorList>
    </citation>
    <scope>NUCLEOTIDE SEQUENCE [LARGE SCALE GENOMIC DNA]</scope>
    <source>
        <strain evidence="1">PWHHKU_190912</strain>
    </source>
</reference>
<dbReference type="Proteomes" id="UP001148838">
    <property type="component" value="Unassembled WGS sequence"/>
</dbReference>
<dbReference type="PANTHER" id="PTHR33939:SF1">
    <property type="entry name" value="DUF4371 DOMAIN-CONTAINING PROTEIN"/>
    <property type="match status" value="1"/>
</dbReference>
<gene>
    <name evidence="1" type="ORF">ANN_06560</name>
</gene>